<organism evidence="1 2">
    <name type="scientific">Cichorium intybus</name>
    <name type="common">Chicory</name>
    <dbReference type="NCBI Taxonomy" id="13427"/>
    <lineage>
        <taxon>Eukaryota</taxon>
        <taxon>Viridiplantae</taxon>
        <taxon>Streptophyta</taxon>
        <taxon>Embryophyta</taxon>
        <taxon>Tracheophyta</taxon>
        <taxon>Spermatophyta</taxon>
        <taxon>Magnoliopsida</taxon>
        <taxon>eudicotyledons</taxon>
        <taxon>Gunneridae</taxon>
        <taxon>Pentapetalae</taxon>
        <taxon>asterids</taxon>
        <taxon>campanulids</taxon>
        <taxon>Asterales</taxon>
        <taxon>Asteraceae</taxon>
        <taxon>Cichorioideae</taxon>
        <taxon>Cichorieae</taxon>
        <taxon>Cichoriinae</taxon>
        <taxon>Cichorium</taxon>
    </lineage>
</organism>
<dbReference type="Proteomes" id="UP001055811">
    <property type="component" value="Linkage Group LG07"/>
</dbReference>
<accession>A0ACB9AGM5</accession>
<keyword evidence="2" id="KW-1185">Reference proteome</keyword>
<name>A0ACB9AGM5_CICIN</name>
<reference evidence="2" key="1">
    <citation type="journal article" date="2022" name="Mol. Ecol. Resour.">
        <title>The genomes of chicory, endive, great burdock and yacon provide insights into Asteraceae palaeo-polyploidization history and plant inulin production.</title>
        <authorList>
            <person name="Fan W."/>
            <person name="Wang S."/>
            <person name="Wang H."/>
            <person name="Wang A."/>
            <person name="Jiang F."/>
            <person name="Liu H."/>
            <person name="Zhao H."/>
            <person name="Xu D."/>
            <person name="Zhang Y."/>
        </authorList>
    </citation>
    <scope>NUCLEOTIDE SEQUENCE [LARGE SCALE GENOMIC DNA]</scope>
    <source>
        <strain evidence="2">cv. Punajuju</strain>
    </source>
</reference>
<dbReference type="EMBL" id="CM042015">
    <property type="protein sequence ID" value="KAI3708863.1"/>
    <property type="molecule type" value="Genomic_DNA"/>
</dbReference>
<evidence type="ECO:0000313" key="1">
    <source>
        <dbReference type="EMBL" id="KAI3708863.1"/>
    </source>
</evidence>
<sequence length="241" mass="27106">MKRTFNMGIGMVLVVSKEAAERILGDGEATYRIGEVISSDGYIFNFVFPCLNFRLLVFFPWICRLGQREGLVAEIDKVADAVSVTLGPKGLGRSIIPLFTSSLNPDIGIYKFYPPRISKLLIARGQLWKGHYTRYLKAWFETGVGGLYNDATWGFKTAASSSFTFINQTSTNVLGVGVGQEYKLGTYLYIQMEYCPRETEEKPGWCSDPHLPPCAGFVEIIAPVFSRESWQCVWHLIQMDL</sequence>
<reference evidence="1 2" key="2">
    <citation type="journal article" date="2022" name="Mol. Ecol. Resour.">
        <title>The genomes of chicory, endive, great burdock and yacon provide insights into Asteraceae paleo-polyploidization history and plant inulin production.</title>
        <authorList>
            <person name="Fan W."/>
            <person name="Wang S."/>
            <person name="Wang H."/>
            <person name="Wang A."/>
            <person name="Jiang F."/>
            <person name="Liu H."/>
            <person name="Zhao H."/>
            <person name="Xu D."/>
            <person name="Zhang Y."/>
        </authorList>
    </citation>
    <scope>NUCLEOTIDE SEQUENCE [LARGE SCALE GENOMIC DNA]</scope>
    <source>
        <strain evidence="2">cv. Punajuju</strain>
        <tissue evidence="1">Leaves</tissue>
    </source>
</reference>
<protein>
    <submittedName>
        <fullName evidence="1">Uncharacterized protein</fullName>
    </submittedName>
</protein>
<gene>
    <name evidence="1" type="ORF">L2E82_38390</name>
</gene>
<evidence type="ECO:0000313" key="2">
    <source>
        <dbReference type="Proteomes" id="UP001055811"/>
    </source>
</evidence>
<proteinExistence type="predicted"/>
<comment type="caution">
    <text evidence="1">The sequence shown here is derived from an EMBL/GenBank/DDBJ whole genome shotgun (WGS) entry which is preliminary data.</text>
</comment>